<keyword evidence="8 15" id="KW-0812">Transmembrane</keyword>
<keyword evidence="11 15" id="KW-1133">Transmembrane helix</keyword>
<evidence type="ECO:0000256" key="2">
    <source>
        <dbReference type="ARBA" id="ARBA00004771"/>
    </source>
</evidence>
<dbReference type="Proteomes" id="UP000011083">
    <property type="component" value="Unassembled WGS sequence"/>
</dbReference>
<evidence type="ECO:0000256" key="12">
    <source>
        <dbReference type="ARBA" id="ARBA00023098"/>
    </source>
</evidence>
<accession>L8HB03</accession>
<keyword evidence="6" id="KW-0444">Lipid biosynthesis</keyword>
<evidence type="ECO:0000256" key="3">
    <source>
        <dbReference type="ARBA" id="ARBA00005189"/>
    </source>
</evidence>
<keyword evidence="7 16" id="KW-0808">Transferase</keyword>
<dbReference type="EC" id="2.3.1.20" evidence="5"/>
<dbReference type="EMBL" id="KB007885">
    <property type="protein sequence ID" value="ELR22437.1"/>
    <property type="molecule type" value="Genomic_DNA"/>
</dbReference>
<feature type="transmembrane region" description="Helical" evidence="15">
    <location>
        <begin position="12"/>
        <end position="33"/>
    </location>
</feature>
<evidence type="ECO:0000256" key="15">
    <source>
        <dbReference type="SAM" id="Phobius"/>
    </source>
</evidence>
<dbReference type="OrthoDB" id="264532at2759"/>
<dbReference type="PANTHER" id="PTHR12317:SF0">
    <property type="entry name" value="ACYLTRANSFERASE"/>
    <property type="match status" value="1"/>
</dbReference>
<protein>
    <recommendedName>
        <fullName evidence="5">diacylglycerol O-acyltransferase</fullName>
        <ecNumber evidence="5">2.3.1.20</ecNumber>
    </recommendedName>
</protein>
<evidence type="ECO:0000256" key="11">
    <source>
        <dbReference type="ARBA" id="ARBA00022989"/>
    </source>
</evidence>
<evidence type="ECO:0000256" key="10">
    <source>
        <dbReference type="ARBA" id="ARBA00022824"/>
    </source>
</evidence>
<dbReference type="GO" id="GO:0019432">
    <property type="term" value="P:triglyceride biosynthetic process"/>
    <property type="evidence" value="ECO:0007669"/>
    <property type="project" value="TreeGrafter"/>
</dbReference>
<comment type="pathway">
    <text evidence="3">Lipid metabolism.</text>
</comment>
<keyword evidence="10" id="KW-0256">Endoplasmic reticulum</keyword>
<keyword evidence="12" id="KW-0443">Lipid metabolism</keyword>
<sequence>MSGRGWVRDAVALTLLNGCYVVGPLVLVGLPVWLLFTPWWWLGVGLITAYLYLSFDGSERRLGKPWRWFHDHAVFRYLFDYFPCSVVKTAELDPSNFPGIETRDLVASSAFKIPFIRDLWLWTSCVDASKPVAANVLRHHLSVLVYPGGEAEQIRTEYGKENIHLKSRKGFVRLAMEEGAHLVPIYVFGETSLYKTYSWGMRWRMWVSKRFRVAVVRFMGRFLAAPYAVPLTAVVGEPILYRQIRRREGAPCFQDDPLPDLGPRPTDDQIKAWIVQNGHASLLLTRTTLNINHKRARRLTSEVIEEYFEQHARVEPTEHDKQKIAGFFDGDGSVIVHIGSLGVRGAIRIDFTQACAAGEAPELEWIVQRWSVGVIRKSKQKPPLRNLYSLNFTVASPDHPLLQVLLANSVIKYAELRTAEEFLRSDRRRPTTDEYKARLRGQRDRNHEDHQWERVTAAYVAGLTIAEGSFSLRNIKICQAGCIPLLHQINEKFPWGGRVGQNSIFWGNRSNMLSYIDTIGPFLDFGQKVPQRNLLAAHLRDTEYMKRGSVWRQKYDERKKQMSALKRL</sequence>
<evidence type="ECO:0000256" key="13">
    <source>
        <dbReference type="ARBA" id="ARBA00023136"/>
    </source>
</evidence>
<dbReference type="PANTHER" id="PTHR12317">
    <property type="entry name" value="DIACYLGLYCEROL O-ACYLTRANSFERASE"/>
    <property type="match status" value="1"/>
</dbReference>
<dbReference type="VEuPathDB" id="AmoebaDB:ACA1_255460"/>
<evidence type="ECO:0000256" key="5">
    <source>
        <dbReference type="ARBA" id="ARBA00013244"/>
    </source>
</evidence>
<evidence type="ECO:0000256" key="6">
    <source>
        <dbReference type="ARBA" id="ARBA00022516"/>
    </source>
</evidence>
<name>L8HB03_ACACF</name>
<dbReference type="GeneID" id="14923373"/>
<evidence type="ECO:0000256" key="9">
    <source>
        <dbReference type="ARBA" id="ARBA00022798"/>
    </source>
</evidence>
<keyword evidence="9" id="KW-0319">Glycerol metabolism</keyword>
<evidence type="ECO:0000256" key="4">
    <source>
        <dbReference type="ARBA" id="ARBA00005420"/>
    </source>
</evidence>
<evidence type="ECO:0000256" key="14">
    <source>
        <dbReference type="ARBA" id="ARBA00023315"/>
    </source>
</evidence>
<evidence type="ECO:0000256" key="8">
    <source>
        <dbReference type="ARBA" id="ARBA00022692"/>
    </source>
</evidence>
<comment type="subcellular location">
    <subcellularLocation>
        <location evidence="1">Endoplasmic reticulum membrane</location>
        <topology evidence="1">Multi-pass membrane protein</topology>
    </subcellularLocation>
</comment>
<comment type="similarity">
    <text evidence="4">Belongs to the diacylglycerol acyltransferase family.</text>
</comment>
<feature type="transmembrane region" description="Helical" evidence="15">
    <location>
        <begin position="39"/>
        <end position="55"/>
    </location>
</feature>
<evidence type="ECO:0000313" key="17">
    <source>
        <dbReference type="Proteomes" id="UP000011083"/>
    </source>
</evidence>
<evidence type="ECO:0000256" key="7">
    <source>
        <dbReference type="ARBA" id="ARBA00022679"/>
    </source>
</evidence>
<dbReference type="GO" id="GO:0005789">
    <property type="term" value="C:endoplasmic reticulum membrane"/>
    <property type="evidence" value="ECO:0007669"/>
    <property type="project" value="UniProtKB-SubCell"/>
</dbReference>
<dbReference type="STRING" id="1257118.L8HB03"/>
<comment type="pathway">
    <text evidence="2">Glycerolipid metabolism; triacylglycerol biosynthesis.</text>
</comment>
<dbReference type="KEGG" id="acan:ACA1_255460"/>
<proteinExistence type="inferred from homology"/>
<evidence type="ECO:0000313" key="16">
    <source>
        <dbReference type="EMBL" id="ELR22437.1"/>
    </source>
</evidence>
<dbReference type="AlphaFoldDB" id="L8HB03"/>
<evidence type="ECO:0000256" key="1">
    <source>
        <dbReference type="ARBA" id="ARBA00004477"/>
    </source>
</evidence>
<keyword evidence="13 15" id="KW-0472">Membrane</keyword>
<gene>
    <name evidence="16" type="ORF">ACA1_255460</name>
</gene>
<dbReference type="InterPro" id="IPR007130">
    <property type="entry name" value="DAGAT"/>
</dbReference>
<keyword evidence="14 16" id="KW-0012">Acyltransferase</keyword>
<organism evidence="16 17">
    <name type="scientific">Acanthamoeba castellanii (strain ATCC 30010 / Neff)</name>
    <dbReference type="NCBI Taxonomy" id="1257118"/>
    <lineage>
        <taxon>Eukaryota</taxon>
        <taxon>Amoebozoa</taxon>
        <taxon>Discosea</taxon>
        <taxon>Longamoebia</taxon>
        <taxon>Centramoebida</taxon>
        <taxon>Acanthamoebidae</taxon>
        <taxon>Acanthamoeba</taxon>
    </lineage>
</organism>
<feature type="transmembrane region" description="Helical" evidence="15">
    <location>
        <begin position="211"/>
        <end position="229"/>
    </location>
</feature>
<reference evidence="16 17" key="1">
    <citation type="journal article" date="2013" name="Genome Biol.">
        <title>Genome of Acanthamoeba castellanii highlights extensive lateral gene transfer and early evolution of tyrosine kinase signaling.</title>
        <authorList>
            <person name="Clarke M."/>
            <person name="Lohan A.J."/>
            <person name="Liu B."/>
            <person name="Lagkouvardos I."/>
            <person name="Roy S."/>
            <person name="Zafar N."/>
            <person name="Bertelli C."/>
            <person name="Schilde C."/>
            <person name="Kianianmomeni A."/>
            <person name="Burglin T.R."/>
            <person name="Frech C."/>
            <person name="Turcotte B."/>
            <person name="Kopec K.O."/>
            <person name="Synnott J.M."/>
            <person name="Choo C."/>
            <person name="Paponov I."/>
            <person name="Finkler A."/>
            <person name="Soon Heng Tan C."/>
            <person name="Hutchins A.P."/>
            <person name="Weinmeier T."/>
            <person name="Rattei T."/>
            <person name="Chu J.S."/>
            <person name="Gimenez G."/>
            <person name="Irimia M."/>
            <person name="Rigden D.J."/>
            <person name="Fitzpatrick D.A."/>
            <person name="Lorenzo-Morales J."/>
            <person name="Bateman A."/>
            <person name="Chiu C.H."/>
            <person name="Tang P."/>
            <person name="Hegemann P."/>
            <person name="Fromm H."/>
            <person name="Raoult D."/>
            <person name="Greub G."/>
            <person name="Miranda-Saavedra D."/>
            <person name="Chen N."/>
            <person name="Nash P."/>
            <person name="Ginger M.L."/>
            <person name="Horn M."/>
            <person name="Schaap P."/>
            <person name="Caler L."/>
            <person name="Loftus B."/>
        </authorList>
    </citation>
    <scope>NUCLEOTIDE SEQUENCE [LARGE SCALE GENOMIC DNA]</scope>
    <source>
        <strain evidence="16 17">Neff</strain>
    </source>
</reference>
<dbReference type="Pfam" id="PF03982">
    <property type="entry name" value="DAGAT"/>
    <property type="match status" value="2"/>
</dbReference>
<dbReference type="GO" id="GO:0004144">
    <property type="term" value="F:diacylglycerol O-acyltransferase activity"/>
    <property type="evidence" value="ECO:0007669"/>
    <property type="project" value="TreeGrafter"/>
</dbReference>
<dbReference type="RefSeq" id="XP_004367693.1">
    <property type="nucleotide sequence ID" value="XM_004367636.1"/>
</dbReference>
<keyword evidence="17" id="KW-1185">Reference proteome</keyword>